<evidence type="ECO:0000313" key="1">
    <source>
        <dbReference type="EMBL" id="MCD7109360.1"/>
    </source>
</evidence>
<dbReference type="Pfam" id="PF12974">
    <property type="entry name" value="Phosphonate-bd"/>
    <property type="match status" value="1"/>
</dbReference>
<dbReference type="Proteomes" id="UP001139089">
    <property type="component" value="Unassembled WGS sequence"/>
</dbReference>
<comment type="caution">
    <text evidence="1">The sequence shown here is derived from an EMBL/GenBank/DDBJ whole genome shotgun (WGS) entry which is preliminary data.</text>
</comment>
<reference evidence="1" key="1">
    <citation type="submission" date="2021-12" db="EMBL/GenBank/DDBJ databases">
        <authorList>
            <person name="Li Y."/>
        </authorList>
    </citation>
    <scope>NUCLEOTIDE SEQUENCE</scope>
    <source>
        <strain evidence="1">DKSPLA3</strain>
    </source>
</reference>
<evidence type="ECO:0000313" key="2">
    <source>
        <dbReference type="Proteomes" id="UP001139089"/>
    </source>
</evidence>
<dbReference type="PANTHER" id="PTHR35841:SF1">
    <property type="entry name" value="PHOSPHONATES-BINDING PERIPLASMIC PROTEIN"/>
    <property type="match status" value="1"/>
</dbReference>
<proteinExistence type="predicted"/>
<gene>
    <name evidence="1" type="ORF">LRX75_09895</name>
</gene>
<dbReference type="AlphaFoldDB" id="A0A9X1T140"/>
<dbReference type="Gene3D" id="3.40.190.10">
    <property type="entry name" value="Periplasmic binding protein-like II"/>
    <property type="match status" value="2"/>
</dbReference>
<dbReference type="SUPFAM" id="SSF53850">
    <property type="entry name" value="Periplasmic binding protein-like II"/>
    <property type="match status" value="1"/>
</dbReference>
<sequence length="277" mass="29104">MPQILNVAPRLASLAMYASPEPVAAATAELWHYLRDRLRAEGLAGVPGALSTLPYDEAWLRPDLLLAQTCGFPFVSRLRGRVRLVATPVYRHPGCDGSDMCSFLIVRSNSTATALIDLKGARAAINQSDSNSGANLFRAVVAPLAVGGHFFSASLQTGSHAASIDAVREGAADIAAIDGITYANILRFDPRRLAGIRVLGETMKGPGLPLITRLSAPDAEVALLRQVLDAAAADPALERVRDQLGLVGFARLEDADYAPLAALAEGARALGYPVAGA</sequence>
<dbReference type="EMBL" id="JAJOZR010000005">
    <property type="protein sequence ID" value="MCD7109360.1"/>
    <property type="molecule type" value="Genomic_DNA"/>
</dbReference>
<protein>
    <submittedName>
        <fullName evidence="1">PhnD/SsuA/transferrin family substrate-binding protein</fullName>
    </submittedName>
</protein>
<organism evidence="1 2">
    <name type="scientific">Rhizobium quercicola</name>
    <dbReference type="NCBI Taxonomy" id="2901226"/>
    <lineage>
        <taxon>Bacteria</taxon>
        <taxon>Pseudomonadati</taxon>
        <taxon>Pseudomonadota</taxon>
        <taxon>Alphaproteobacteria</taxon>
        <taxon>Hyphomicrobiales</taxon>
        <taxon>Rhizobiaceae</taxon>
        <taxon>Rhizobium/Agrobacterium group</taxon>
        <taxon>Rhizobium</taxon>
    </lineage>
</organism>
<accession>A0A9X1T140</accession>
<keyword evidence="2" id="KW-1185">Reference proteome</keyword>
<name>A0A9X1T140_9HYPH</name>
<dbReference type="PANTHER" id="PTHR35841">
    <property type="entry name" value="PHOSPHONATES-BINDING PERIPLASMIC PROTEIN"/>
    <property type="match status" value="1"/>
</dbReference>
<dbReference type="RefSeq" id="WP_231813888.1">
    <property type="nucleotide sequence ID" value="NZ_JAJOZR010000005.1"/>
</dbReference>